<dbReference type="EMBL" id="JBCEWA010000001">
    <property type="protein sequence ID" value="MEL5986831.1"/>
    <property type="molecule type" value="Genomic_DNA"/>
</dbReference>
<accession>A0ABU9LJJ4</accession>
<keyword evidence="2" id="KW-1185">Reference proteome</keyword>
<dbReference type="Proteomes" id="UP001398420">
    <property type="component" value="Unassembled WGS sequence"/>
</dbReference>
<protein>
    <submittedName>
        <fullName evidence="1">Uncharacterized protein</fullName>
    </submittedName>
</protein>
<organism evidence="1 2">
    <name type="scientific">Kurthia gibsonii</name>
    <dbReference type="NCBI Taxonomy" id="33946"/>
    <lineage>
        <taxon>Bacteria</taxon>
        <taxon>Bacillati</taxon>
        <taxon>Bacillota</taxon>
        <taxon>Bacilli</taxon>
        <taxon>Bacillales</taxon>
        <taxon>Caryophanaceae</taxon>
        <taxon>Kurthia</taxon>
    </lineage>
</organism>
<name>A0ABU9LJJ4_9BACL</name>
<evidence type="ECO:0000313" key="2">
    <source>
        <dbReference type="Proteomes" id="UP001398420"/>
    </source>
</evidence>
<reference evidence="1 2" key="1">
    <citation type="submission" date="2024-04" db="EMBL/GenBank/DDBJ databases">
        <authorList>
            <person name="Wu Y.S."/>
            <person name="Zhang L."/>
        </authorList>
    </citation>
    <scope>NUCLEOTIDE SEQUENCE [LARGE SCALE GENOMIC DNA]</scope>
    <source>
        <strain evidence="1 2">KG-01</strain>
    </source>
</reference>
<comment type="caution">
    <text evidence="1">The sequence shown here is derived from an EMBL/GenBank/DDBJ whole genome shotgun (WGS) entry which is preliminary data.</text>
</comment>
<dbReference type="RefSeq" id="WP_342302545.1">
    <property type="nucleotide sequence ID" value="NZ_JBCEWA010000001.1"/>
</dbReference>
<proteinExistence type="predicted"/>
<evidence type="ECO:0000313" key="1">
    <source>
        <dbReference type="EMBL" id="MEL5986831.1"/>
    </source>
</evidence>
<gene>
    <name evidence="1" type="ORF">AAF454_00180</name>
</gene>
<sequence length="103" mass="11660">MIIIAKNAANRQGHMSLLLKVKGNFDRAYSYAKSIKENKPKYNVTTYNCADVSIDVLLVSMKYRHKGLDNSKTYALKKTRKIIRPNGMVGSLKGIFGSSKYKR</sequence>